<dbReference type="EMBL" id="BARU01041679">
    <property type="protein sequence ID" value="GAH77247.1"/>
    <property type="molecule type" value="Genomic_DNA"/>
</dbReference>
<comment type="caution">
    <text evidence="1">The sequence shown here is derived from an EMBL/GenBank/DDBJ whole genome shotgun (WGS) entry which is preliminary data.</text>
</comment>
<evidence type="ECO:0000313" key="1">
    <source>
        <dbReference type="EMBL" id="GAH77247.1"/>
    </source>
</evidence>
<dbReference type="AlphaFoldDB" id="X1I6B7"/>
<sequence length="216" mass="24226">MAATKSSNKDITSITPKVEKTRLIGESIETNENGDLHKRKFIIALGEKQLVHVELMPRICKKLLKRFQKTPSAPTEASNHDKHVDIRETITINGKTSNRFSVSYIGQSAHLHPTTTKNENGDDVAPLDRVLQVFDAKINEIIFLIRSIKGENDDPFKFLALGIKQSWIRSLLASNLCNIKNPSGPTAVTVMPALRTMRALLRKQIERIANLTEFDS</sequence>
<protein>
    <submittedName>
        <fullName evidence="1">Uncharacterized protein</fullName>
    </submittedName>
</protein>
<reference evidence="1" key="1">
    <citation type="journal article" date="2014" name="Front. Microbiol.">
        <title>High frequency of phylogenetically diverse reductive dehalogenase-homologous genes in deep subseafloor sedimentary metagenomes.</title>
        <authorList>
            <person name="Kawai M."/>
            <person name="Futagami T."/>
            <person name="Toyoda A."/>
            <person name="Takaki Y."/>
            <person name="Nishi S."/>
            <person name="Hori S."/>
            <person name="Arai W."/>
            <person name="Tsubouchi T."/>
            <person name="Morono Y."/>
            <person name="Uchiyama I."/>
            <person name="Ito T."/>
            <person name="Fujiyama A."/>
            <person name="Inagaki F."/>
            <person name="Takami H."/>
        </authorList>
    </citation>
    <scope>NUCLEOTIDE SEQUENCE</scope>
    <source>
        <strain evidence="1">Expedition CK06-06</strain>
    </source>
</reference>
<accession>X1I6B7</accession>
<name>X1I6B7_9ZZZZ</name>
<proteinExistence type="predicted"/>
<feature type="non-terminal residue" evidence="1">
    <location>
        <position position="216"/>
    </location>
</feature>
<gene>
    <name evidence="1" type="ORF">S03H2_64203</name>
</gene>
<organism evidence="1">
    <name type="scientific">marine sediment metagenome</name>
    <dbReference type="NCBI Taxonomy" id="412755"/>
    <lineage>
        <taxon>unclassified sequences</taxon>
        <taxon>metagenomes</taxon>
        <taxon>ecological metagenomes</taxon>
    </lineage>
</organism>